<evidence type="ECO:0000313" key="1">
    <source>
        <dbReference type="EMBL" id="GAF87014.1"/>
    </source>
</evidence>
<protein>
    <submittedName>
        <fullName evidence="1">Uncharacterized protein</fullName>
    </submittedName>
</protein>
<comment type="caution">
    <text evidence="1">The sequence shown here is derived from an EMBL/GenBank/DDBJ whole genome shotgun (WGS) entry which is preliminary data.</text>
</comment>
<sequence length="124" mass="13197">MAADKVVREDWAGMHHACFIRSGKMLALPLCFPGVSTPIPADESQVTALAVTGDADIYGGTSGRRAHLFGTMLRGVTGFTLDLGPVEDADQCVAVVCGREKLFACVNGRQGGRVVSHEYIETPF</sequence>
<organism evidence="1">
    <name type="scientific">marine sediment metagenome</name>
    <dbReference type="NCBI Taxonomy" id="412755"/>
    <lineage>
        <taxon>unclassified sequences</taxon>
        <taxon>metagenomes</taxon>
        <taxon>ecological metagenomes</taxon>
    </lineage>
</organism>
<dbReference type="AlphaFoldDB" id="X0T1A8"/>
<proteinExistence type="predicted"/>
<reference evidence="1" key="1">
    <citation type="journal article" date="2014" name="Front. Microbiol.">
        <title>High frequency of phylogenetically diverse reductive dehalogenase-homologous genes in deep subseafloor sedimentary metagenomes.</title>
        <authorList>
            <person name="Kawai M."/>
            <person name="Futagami T."/>
            <person name="Toyoda A."/>
            <person name="Takaki Y."/>
            <person name="Nishi S."/>
            <person name="Hori S."/>
            <person name="Arai W."/>
            <person name="Tsubouchi T."/>
            <person name="Morono Y."/>
            <person name="Uchiyama I."/>
            <person name="Ito T."/>
            <person name="Fujiyama A."/>
            <person name="Inagaki F."/>
            <person name="Takami H."/>
        </authorList>
    </citation>
    <scope>NUCLEOTIDE SEQUENCE</scope>
    <source>
        <strain evidence="1">Expedition CK06-06</strain>
    </source>
</reference>
<dbReference type="EMBL" id="BARS01015083">
    <property type="protein sequence ID" value="GAF87014.1"/>
    <property type="molecule type" value="Genomic_DNA"/>
</dbReference>
<feature type="non-terminal residue" evidence="1">
    <location>
        <position position="124"/>
    </location>
</feature>
<name>X0T1A8_9ZZZZ</name>
<gene>
    <name evidence="1" type="ORF">S01H1_25035</name>
</gene>
<accession>X0T1A8</accession>